<accession>A0A3N0GIX3</accession>
<proteinExistence type="inferred from homology"/>
<name>A0A3N0GIX3_9ACTN</name>
<protein>
    <submittedName>
        <fullName evidence="7">Mycofactocin system glycosyltransferase</fullName>
    </submittedName>
</protein>
<dbReference type="NCBIfam" id="TIGR03965">
    <property type="entry name" value="mycofact_glyco"/>
    <property type="match status" value="1"/>
</dbReference>
<evidence type="ECO:0000256" key="3">
    <source>
        <dbReference type="ARBA" id="ARBA00022676"/>
    </source>
</evidence>
<evidence type="ECO:0000313" key="8">
    <source>
        <dbReference type="Proteomes" id="UP000279994"/>
    </source>
</evidence>
<dbReference type="InterPro" id="IPR029044">
    <property type="entry name" value="Nucleotide-diphossugar_trans"/>
</dbReference>
<keyword evidence="3" id="KW-0328">Glycosyltransferase</keyword>
<organism evidence="7 8">
    <name type="scientific">Nocardioides pocheonensis</name>
    <dbReference type="NCBI Taxonomy" id="661485"/>
    <lineage>
        <taxon>Bacteria</taxon>
        <taxon>Bacillati</taxon>
        <taxon>Actinomycetota</taxon>
        <taxon>Actinomycetes</taxon>
        <taxon>Propionibacteriales</taxon>
        <taxon>Nocardioidaceae</taxon>
        <taxon>Nocardioides</taxon>
    </lineage>
</organism>
<comment type="similarity">
    <text evidence="2">Belongs to the glycosyltransferase 2 family.</text>
</comment>
<evidence type="ECO:0000259" key="6">
    <source>
        <dbReference type="Pfam" id="PF00535"/>
    </source>
</evidence>
<dbReference type="InterPro" id="IPR023981">
    <property type="entry name" value="MftF"/>
</dbReference>
<dbReference type="InterPro" id="IPR001173">
    <property type="entry name" value="Glyco_trans_2-like"/>
</dbReference>
<feature type="domain" description="Glycosyltransferase 2-like" evidence="6">
    <location>
        <begin position="85"/>
        <end position="200"/>
    </location>
</feature>
<comment type="caution">
    <text evidence="7">The sequence shown here is derived from an EMBL/GenBank/DDBJ whole genome shotgun (WGS) entry which is preliminary data.</text>
</comment>
<keyword evidence="8" id="KW-1185">Reference proteome</keyword>
<reference evidence="7 8" key="1">
    <citation type="submission" date="2018-11" db="EMBL/GenBank/DDBJ databases">
        <authorList>
            <person name="Li F."/>
        </authorList>
    </citation>
    <scope>NUCLEOTIDE SEQUENCE [LARGE SCALE GENOMIC DNA]</scope>
    <source>
        <strain evidence="7 8">Gsoil 818</strain>
    </source>
</reference>
<dbReference type="EMBL" id="RJSF01000046">
    <property type="protein sequence ID" value="RNM12156.1"/>
    <property type="molecule type" value="Genomic_DNA"/>
</dbReference>
<feature type="region of interest" description="Disordered" evidence="5">
    <location>
        <begin position="469"/>
        <end position="518"/>
    </location>
</feature>
<evidence type="ECO:0000256" key="5">
    <source>
        <dbReference type="SAM" id="MobiDB-lite"/>
    </source>
</evidence>
<dbReference type="Gene3D" id="3.90.550.10">
    <property type="entry name" value="Spore Coat Polysaccharide Biosynthesis Protein SpsA, Chain A"/>
    <property type="match status" value="1"/>
</dbReference>
<gene>
    <name evidence="7" type="primary">mftF</name>
    <name evidence="7" type="ORF">EFL26_20330</name>
</gene>
<dbReference type="RefSeq" id="WP_123224736.1">
    <property type="nucleotide sequence ID" value="NZ_RJSF01000046.1"/>
</dbReference>
<dbReference type="Pfam" id="PF00535">
    <property type="entry name" value="Glycos_transf_2"/>
    <property type="match status" value="1"/>
</dbReference>
<comment type="pathway">
    <text evidence="1">Cell wall biogenesis; cell wall polysaccharide biosynthesis.</text>
</comment>
<evidence type="ECO:0000256" key="2">
    <source>
        <dbReference type="ARBA" id="ARBA00006739"/>
    </source>
</evidence>
<dbReference type="PANTHER" id="PTHR43179">
    <property type="entry name" value="RHAMNOSYLTRANSFERASE WBBL"/>
    <property type="match status" value="1"/>
</dbReference>
<sequence length="518" mass="54886">MSALPAGFTVRLASDVLVADGGRLLVGGSPLTAMRLSAQAHQMLVDNTICVTDEQTAHVAQRLLATNLGVPDLANVAEADADALTVVIPVRDRPAQLDRALGALTPLRSVVVDDASLDRSAVAAIAARHGARLLPLEANVGPAAARNAGAALVTTPFIAFVDSDVEVDATTLLMLTRHFADPQVCLVGPRITGVVRSERPRWFERYDVVASSLTLGEKSASVAPGSDVGWLPSACLVGRTSIVAGAFDESLRVGEDVDLVWRLVAQGHRVRYDPTIEAGHDTRTTLWSWLGRKAFYGSGSAKLAERHGDALAPAVLTPTFAAAAAALLLRNRWSGPSAAVGLAVGMRAVQKALPPTPDRRRVAGRLALRGLCWAVRQEASLLLRHWWPVAACGALASRNLRRAMATAVVVDSFVGLAEHRERTEHVSPFLLALGRRLDDAAYGTGLWWGAARAGSPTSLLPRRPHHLKRQAASLPHLPTVFRRGSNARGNCGARSPRGRESTRDPQGAGRPGDGPASI</sequence>
<evidence type="ECO:0000313" key="7">
    <source>
        <dbReference type="EMBL" id="RNM12156.1"/>
    </source>
</evidence>
<dbReference type="GO" id="GO:0016757">
    <property type="term" value="F:glycosyltransferase activity"/>
    <property type="evidence" value="ECO:0007669"/>
    <property type="project" value="UniProtKB-KW"/>
</dbReference>
<dbReference type="SUPFAM" id="SSF53448">
    <property type="entry name" value="Nucleotide-diphospho-sugar transferases"/>
    <property type="match status" value="1"/>
</dbReference>
<dbReference type="OrthoDB" id="5243838at2"/>
<keyword evidence="4 7" id="KW-0808">Transferase</keyword>
<dbReference type="Proteomes" id="UP000279994">
    <property type="component" value="Unassembled WGS sequence"/>
</dbReference>
<evidence type="ECO:0000256" key="4">
    <source>
        <dbReference type="ARBA" id="ARBA00022679"/>
    </source>
</evidence>
<dbReference type="PANTHER" id="PTHR43179:SF12">
    <property type="entry name" value="GALACTOFURANOSYLTRANSFERASE GLFT2"/>
    <property type="match status" value="1"/>
</dbReference>
<dbReference type="AlphaFoldDB" id="A0A3N0GIX3"/>
<evidence type="ECO:0000256" key="1">
    <source>
        <dbReference type="ARBA" id="ARBA00004776"/>
    </source>
</evidence>